<gene>
    <name evidence="9" type="ORF">ICI42_08110</name>
</gene>
<dbReference type="InterPro" id="IPR050248">
    <property type="entry name" value="Polysacc_deacetylase_ArnD"/>
</dbReference>
<dbReference type="PROSITE" id="PS51257">
    <property type="entry name" value="PROKAR_LIPOPROTEIN"/>
    <property type="match status" value="1"/>
</dbReference>
<dbReference type="InterPro" id="IPR011330">
    <property type="entry name" value="Glyco_hydro/deAcase_b/a-brl"/>
</dbReference>
<reference evidence="9" key="1">
    <citation type="submission" date="2020-09" db="EMBL/GenBank/DDBJ databases">
        <title>Genome seq and assembly of Tianweitania sp.</title>
        <authorList>
            <person name="Chhetri G."/>
        </authorList>
    </citation>
    <scope>NUCLEOTIDE SEQUENCE</scope>
    <source>
        <strain evidence="9">Rool2</strain>
    </source>
</reference>
<dbReference type="SUPFAM" id="SSF88713">
    <property type="entry name" value="Glycoside hydrolase/deacetylase"/>
    <property type="match status" value="1"/>
</dbReference>
<evidence type="ECO:0000256" key="7">
    <source>
        <dbReference type="SAM" id="SignalP"/>
    </source>
</evidence>
<organism evidence="9 10">
    <name type="scientific">Oryzicola mucosus</name>
    <dbReference type="NCBI Taxonomy" id="2767425"/>
    <lineage>
        <taxon>Bacteria</taxon>
        <taxon>Pseudomonadati</taxon>
        <taxon>Pseudomonadota</taxon>
        <taxon>Alphaproteobacteria</taxon>
        <taxon>Hyphomicrobiales</taxon>
        <taxon>Phyllobacteriaceae</taxon>
        <taxon>Oryzicola</taxon>
    </lineage>
</organism>
<evidence type="ECO:0000256" key="6">
    <source>
        <dbReference type="ARBA" id="ARBA00032976"/>
    </source>
</evidence>
<keyword evidence="10" id="KW-1185">Reference proteome</keyword>
<feature type="signal peptide" evidence="7">
    <location>
        <begin position="1"/>
        <end position="22"/>
    </location>
</feature>
<dbReference type="Gene3D" id="3.20.20.370">
    <property type="entry name" value="Glycoside hydrolase/deacetylase"/>
    <property type="match status" value="1"/>
</dbReference>
<dbReference type="Pfam" id="PF01522">
    <property type="entry name" value="Polysacc_deac_1"/>
    <property type="match status" value="1"/>
</dbReference>
<dbReference type="GO" id="GO:0016810">
    <property type="term" value="F:hydrolase activity, acting on carbon-nitrogen (but not peptide) bonds"/>
    <property type="evidence" value="ECO:0007669"/>
    <property type="project" value="InterPro"/>
</dbReference>
<protein>
    <recommendedName>
        <fullName evidence="3">Chitooligosaccharide deacetylase</fullName>
    </recommendedName>
    <alternativeName>
        <fullName evidence="6">Nodulation protein B</fullName>
    </alternativeName>
</protein>
<feature type="domain" description="NodB homology" evidence="8">
    <location>
        <begin position="80"/>
        <end position="263"/>
    </location>
</feature>
<feature type="chain" id="PRO_5035157103" description="Chitooligosaccharide deacetylase" evidence="7">
    <location>
        <begin position="23"/>
        <end position="316"/>
    </location>
</feature>
<dbReference type="PANTHER" id="PTHR10587">
    <property type="entry name" value="GLYCOSYL TRANSFERASE-RELATED"/>
    <property type="match status" value="1"/>
</dbReference>
<evidence type="ECO:0000259" key="8">
    <source>
        <dbReference type="PROSITE" id="PS51677"/>
    </source>
</evidence>
<keyword evidence="5" id="KW-0378">Hydrolase</keyword>
<dbReference type="GO" id="GO:0005975">
    <property type="term" value="P:carbohydrate metabolic process"/>
    <property type="evidence" value="ECO:0007669"/>
    <property type="project" value="InterPro"/>
</dbReference>
<evidence type="ECO:0000256" key="1">
    <source>
        <dbReference type="ARBA" id="ARBA00003236"/>
    </source>
</evidence>
<comment type="similarity">
    <text evidence="2">Belongs to the polysaccharide deacetylase family.</text>
</comment>
<evidence type="ECO:0000256" key="3">
    <source>
        <dbReference type="ARBA" id="ARBA00020071"/>
    </source>
</evidence>
<evidence type="ECO:0000256" key="2">
    <source>
        <dbReference type="ARBA" id="ARBA00010973"/>
    </source>
</evidence>
<evidence type="ECO:0000256" key="4">
    <source>
        <dbReference type="ARBA" id="ARBA00022723"/>
    </source>
</evidence>
<proteinExistence type="inferred from homology"/>
<dbReference type="AlphaFoldDB" id="A0A8J6PNH1"/>
<evidence type="ECO:0000256" key="5">
    <source>
        <dbReference type="ARBA" id="ARBA00022801"/>
    </source>
</evidence>
<evidence type="ECO:0000313" key="10">
    <source>
        <dbReference type="Proteomes" id="UP000643405"/>
    </source>
</evidence>
<keyword evidence="4" id="KW-0479">Metal-binding</keyword>
<evidence type="ECO:0000313" key="9">
    <source>
        <dbReference type="EMBL" id="MBD0414615.1"/>
    </source>
</evidence>
<name>A0A8J6PNH1_9HYPH</name>
<dbReference type="GO" id="GO:0046872">
    <property type="term" value="F:metal ion binding"/>
    <property type="evidence" value="ECO:0007669"/>
    <property type="project" value="UniProtKB-KW"/>
</dbReference>
<comment type="function">
    <text evidence="1">Is involved in generating a small heat-stable compound (Nod), an acylated oligomer of N-acetylglucosamine, that stimulates mitosis in various plant protoplasts.</text>
</comment>
<dbReference type="Proteomes" id="UP000643405">
    <property type="component" value="Unassembled WGS sequence"/>
</dbReference>
<dbReference type="GO" id="GO:0016020">
    <property type="term" value="C:membrane"/>
    <property type="evidence" value="ECO:0007669"/>
    <property type="project" value="TreeGrafter"/>
</dbReference>
<sequence>MSCFRLSKLAALAGCMALAACATPVKKAETLEASKLAFANLPVEQRVAGAESFLAPGPRSPLAGRTIVVHQISDIQLQPKEVVLTFDDGPVPGRTERILDALNARGVKATFLMVGQMAQAHPDIAKKVAIAGHTIGTHTQDHANLAHLSLPRAMSEIEQGKRSVAAALLPTRYKAAPFFRFPYLADSPALRNRLAAEETVVIDVDIDSKDYFQSTPDQIRRRTMDALAHRGSGIILMHDLHARTARMLPGLLQDLQAQGYKVVHLVPGNRSISEGGLVASIRPEPGAGSDETMLGYAMPKNSVLLLSASALSVGAF</sequence>
<dbReference type="CDD" id="cd10917">
    <property type="entry name" value="CE4_NodB_like_6s_7s"/>
    <property type="match status" value="1"/>
</dbReference>
<dbReference type="InterPro" id="IPR002509">
    <property type="entry name" value="NODB_dom"/>
</dbReference>
<dbReference type="RefSeq" id="WP_188164048.1">
    <property type="nucleotide sequence ID" value="NZ_JACVVX010000002.1"/>
</dbReference>
<dbReference type="PROSITE" id="PS51677">
    <property type="entry name" value="NODB"/>
    <property type="match status" value="1"/>
</dbReference>
<comment type="caution">
    <text evidence="9">The sequence shown here is derived from an EMBL/GenBank/DDBJ whole genome shotgun (WGS) entry which is preliminary data.</text>
</comment>
<dbReference type="PANTHER" id="PTHR10587:SF133">
    <property type="entry name" value="CHITIN DEACETYLASE 1-RELATED"/>
    <property type="match status" value="1"/>
</dbReference>
<dbReference type="EMBL" id="JACVVX010000002">
    <property type="protein sequence ID" value="MBD0414615.1"/>
    <property type="molecule type" value="Genomic_DNA"/>
</dbReference>
<accession>A0A8J6PNH1</accession>
<keyword evidence="7" id="KW-0732">Signal</keyword>